<comment type="caution">
    <text evidence="1">The sequence shown here is derived from an EMBL/GenBank/DDBJ whole genome shotgun (WGS) entry which is preliminary data.</text>
</comment>
<dbReference type="EMBL" id="CAJOAX010010725">
    <property type="protein sequence ID" value="CAF4080224.1"/>
    <property type="molecule type" value="Genomic_DNA"/>
</dbReference>
<sequence length="147" mass="16530">MVFQKENFDEKCAALYSANFINNCNFTFAYDKLNHLYKDDLIKLSSEISISLTGQFITSKQAAFMNPSVPLNFLPSFNLSIFTFSSITLSGTIACNNERKYSIHVALYGCKQSKSFISNVFVKKAGRLKVAELNNIIVLFPQVIQST</sequence>
<reference evidence="1" key="1">
    <citation type="submission" date="2021-02" db="EMBL/GenBank/DDBJ databases">
        <authorList>
            <person name="Nowell W R."/>
        </authorList>
    </citation>
    <scope>NUCLEOTIDE SEQUENCE</scope>
</reference>
<gene>
    <name evidence="1" type="ORF">OTI717_LOCUS33151</name>
</gene>
<protein>
    <submittedName>
        <fullName evidence="1">Uncharacterized protein</fullName>
    </submittedName>
</protein>
<dbReference type="AlphaFoldDB" id="A0A819TMY6"/>
<evidence type="ECO:0000313" key="2">
    <source>
        <dbReference type="Proteomes" id="UP000663823"/>
    </source>
</evidence>
<proteinExistence type="predicted"/>
<organism evidence="1 2">
    <name type="scientific">Rotaria sordida</name>
    <dbReference type="NCBI Taxonomy" id="392033"/>
    <lineage>
        <taxon>Eukaryota</taxon>
        <taxon>Metazoa</taxon>
        <taxon>Spiralia</taxon>
        <taxon>Gnathifera</taxon>
        <taxon>Rotifera</taxon>
        <taxon>Eurotatoria</taxon>
        <taxon>Bdelloidea</taxon>
        <taxon>Philodinida</taxon>
        <taxon>Philodinidae</taxon>
        <taxon>Rotaria</taxon>
    </lineage>
</organism>
<dbReference type="SUPFAM" id="SSF53474">
    <property type="entry name" value="alpha/beta-Hydrolases"/>
    <property type="match status" value="1"/>
</dbReference>
<evidence type="ECO:0000313" key="1">
    <source>
        <dbReference type="EMBL" id="CAF4080224.1"/>
    </source>
</evidence>
<dbReference type="Proteomes" id="UP000663823">
    <property type="component" value="Unassembled WGS sequence"/>
</dbReference>
<dbReference type="InterPro" id="IPR029058">
    <property type="entry name" value="AB_hydrolase_fold"/>
</dbReference>
<accession>A0A819TMY6</accession>
<name>A0A819TMY6_9BILA</name>